<dbReference type="AlphaFoldDB" id="A0A518F064"/>
<dbReference type="Pfam" id="PF13372">
    <property type="entry name" value="Alginate_exp"/>
    <property type="match status" value="1"/>
</dbReference>
<evidence type="ECO:0000313" key="3">
    <source>
        <dbReference type="EMBL" id="QDV09727.1"/>
    </source>
</evidence>
<dbReference type="Proteomes" id="UP000320390">
    <property type="component" value="Chromosome"/>
</dbReference>
<reference evidence="3 4" key="1">
    <citation type="submission" date="2019-02" db="EMBL/GenBank/DDBJ databases">
        <title>Deep-cultivation of Planctomycetes and their phenomic and genomic characterization uncovers novel biology.</title>
        <authorList>
            <person name="Wiegand S."/>
            <person name="Jogler M."/>
            <person name="Boedeker C."/>
            <person name="Pinto D."/>
            <person name="Vollmers J."/>
            <person name="Rivas-Marin E."/>
            <person name="Kohn T."/>
            <person name="Peeters S.H."/>
            <person name="Heuer A."/>
            <person name="Rast P."/>
            <person name="Oberbeckmann S."/>
            <person name="Bunk B."/>
            <person name="Jeske O."/>
            <person name="Meyerdierks A."/>
            <person name="Storesund J.E."/>
            <person name="Kallscheuer N."/>
            <person name="Luecker S."/>
            <person name="Lage O.M."/>
            <person name="Pohl T."/>
            <person name="Merkel B.J."/>
            <person name="Hornburger P."/>
            <person name="Mueller R.-W."/>
            <person name="Bruemmer F."/>
            <person name="Labrenz M."/>
            <person name="Spormann A.M."/>
            <person name="Op den Camp H."/>
            <person name="Overmann J."/>
            <person name="Amann R."/>
            <person name="Jetten M.S.M."/>
            <person name="Mascher T."/>
            <person name="Medema M.H."/>
            <person name="Devos D.P."/>
            <person name="Kaster A.-K."/>
            <person name="Ovreas L."/>
            <person name="Rohde M."/>
            <person name="Galperin M.Y."/>
            <person name="Jogler C."/>
        </authorList>
    </citation>
    <scope>NUCLEOTIDE SEQUENCE [LARGE SCALE GENOMIC DNA]</scope>
    <source>
        <strain evidence="3 4">Poly30</strain>
    </source>
</reference>
<gene>
    <name evidence="3" type="ORF">Poly30_52860</name>
</gene>
<evidence type="ECO:0000256" key="1">
    <source>
        <dbReference type="SAM" id="SignalP"/>
    </source>
</evidence>
<organism evidence="3 4">
    <name type="scientific">Saltatorellus ferox</name>
    <dbReference type="NCBI Taxonomy" id="2528018"/>
    <lineage>
        <taxon>Bacteria</taxon>
        <taxon>Pseudomonadati</taxon>
        <taxon>Planctomycetota</taxon>
        <taxon>Planctomycetia</taxon>
        <taxon>Planctomycetia incertae sedis</taxon>
        <taxon>Saltatorellus</taxon>
    </lineage>
</organism>
<evidence type="ECO:0000259" key="2">
    <source>
        <dbReference type="Pfam" id="PF13372"/>
    </source>
</evidence>
<feature type="chain" id="PRO_5022226301" description="Alginate export domain-containing protein" evidence="1">
    <location>
        <begin position="29"/>
        <end position="475"/>
    </location>
</feature>
<keyword evidence="4" id="KW-1185">Reference proteome</keyword>
<proteinExistence type="predicted"/>
<protein>
    <recommendedName>
        <fullName evidence="2">Alginate export domain-containing protein</fullName>
    </recommendedName>
</protein>
<dbReference type="EMBL" id="CP036434">
    <property type="protein sequence ID" value="QDV09727.1"/>
    <property type="molecule type" value="Genomic_DNA"/>
</dbReference>
<sequence precursor="true">MRNPSHSGGRSAAITLLLSFGLTGAALAAPVRPILPQEEQKQGPWRLATALGTPDWFEISGTVRGRYETFDKQFRTGAGGYQDVFVTRSIVAATLRDTYLSATAEIIDSRVYSGVSDARLNTTIVNAVELLQAYLAADFTDTFEPGDKLRVQFGRHTMDVGSRRLVARNRYRNTINAFTGINAQWESQAGTKVRAFYTLPVQRLPGSAAALRDNEIEFDEEHPSTRFYGVHAELKDVALGANAEFYGYGLLESDGVDFNSRDRNLKTIGTRWNKKRATSEVHWEIESAYQFGESPSSETQTLDHEAWFHHAMVGYEFDAEGKPRLEALFDYVTGDNDPNDDQNNRFDTLFGARRFEFGPTGIFGAFARSNLVSPGLRFVTKPADRWEVMATQRFHYLASDRDAWTTSGLQDPAGRSGSHIGNFSEVRLRYDLIPKSVLLEFGVAYLSAGSFIEDAPNATDQGDTLYGYFQTNFTF</sequence>
<evidence type="ECO:0000313" key="4">
    <source>
        <dbReference type="Proteomes" id="UP000320390"/>
    </source>
</evidence>
<dbReference type="OrthoDB" id="311329at2"/>
<dbReference type="InterPro" id="IPR025388">
    <property type="entry name" value="Alginate_export_dom"/>
</dbReference>
<feature type="domain" description="Alginate export" evidence="2">
    <location>
        <begin position="56"/>
        <end position="459"/>
    </location>
</feature>
<keyword evidence="1" id="KW-0732">Signal</keyword>
<feature type="signal peptide" evidence="1">
    <location>
        <begin position="1"/>
        <end position="28"/>
    </location>
</feature>
<dbReference type="RefSeq" id="WP_145204592.1">
    <property type="nucleotide sequence ID" value="NZ_CP036434.1"/>
</dbReference>
<accession>A0A518F064</accession>
<name>A0A518F064_9BACT</name>